<gene>
    <name evidence="3" type="ORF">KQI88_09910</name>
</gene>
<keyword evidence="4" id="KW-1185">Reference proteome</keyword>
<dbReference type="Pfam" id="PF16244">
    <property type="entry name" value="DUF4901"/>
    <property type="match status" value="1"/>
</dbReference>
<organism evidence="3 4">
    <name type="scientific">Alkaliphilus flagellatus</name>
    <dbReference type="NCBI Taxonomy" id="2841507"/>
    <lineage>
        <taxon>Bacteria</taxon>
        <taxon>Bacillati</taxon>
        <taxon>Bacillota</taxon>
        <taxon>Clostridia</taxon>
        <taxon>Peptostreptococcales</taxon>
        <taxon>Natronincolaceae</taxon>
        <taxon>Alkaliphilus</taxon>
    </lineage>
</organism>
<evidence type="ECO:0000259" key="2">
    <source>
        <dbReference type="Pfam" id="PF16244"/>
    </source>
</evidence>
<feature type="transmembrane region" description="Helical" evidence="1">
    <location>
        <begin position="7"/>
        <end position="28"/>
    </location>
</feature>
<evidence type="ECO:0000313" key="3">
    <source>
        <dbReference type="EMBL" id="MBU5676735.1"/>
    </source>
</evidence>
<dbReference type="Proteomes" id="UP000779508">
    <property type="component" value="Unassembled WGS sequence"/>
</dbReference>
<evidence type="ECO:0000256" key="1">
    <source>
        <dbReference type="SAM" id="Phobius"/>
    </source>
</evidence>
<keyword evidence="1" id="KW-0812">Transmembrane</keyword>
<sequence>MYSYRKYVRYLIILITIISLSANLFFAIQLRLLGKKVSNSNIVISTRVESAIRDTMHSIKGIKETGAKEEMIDLQRSIQQLVLIFNSWVDLNQTEEKPNEALMRGLQGLETLRSAVVHNLNNQFSSRNENLTDYDIVFLDKIYEQLDRFSAVYNNIQGRVQEIKDPDNGDGGLGQWASNIEEVSKLYRHSRIPNEHPAYMPIDSILTRVDKILPELGDFSGSKEVTENVQIRDGVHYYEINYYTEDDLVYSIWIDAVNGFLRQFEDYTTDGKDTLVSEDEASHIAKKFMNRFESYGQMIDGVSAITDENTKNTIYAFQFIPILDNITMISDIVKVNVSSQGGKVIKYSNNFNGTIVPMSEVVVSLEDVEQKHSEQLLDMKYNGIAVVRSFYTHYRPVATYSYQSTKKEDIRKLYFDIVTGNQVYEAYSIYEPVSYISTEENY</sequence>
<name>A0ABS6G2N2_9FIRM</name>
<keyword evidence="1" id="KW-1133">Transmembrane helix</keyword>
<reference evidence="3 4" key="1">
    <citation type="submission" date="2021-06" db="EMBL/GenBank/DDBJ databases">
        <authorList>
            <person name="Sun Q."/>
            <person name="Li D."/>
        </authorList>
    </citation>
    <scope>NUCLEOTIDE SEQUENCE [LARGE SCALE GENOMIC DNA]</scope>
    <source>
        <strain evidence="3 4">MSJ-5</strain>
    </source>
</reference>
<feature type="domain" description="YcdB/YcdC repeated" evidence="2">
    <location>
        <begin position="251"/>
        <end position="348"/>
    </location>
</feature>
<proteinExistence type="predicted"/>
<dbReference type="RefSeq" id="WP_216416853.1">
    <property type="nucleotide sequence ID" value="NZ_JAHLQK010000003.1"/>
</dbReference>
<dbReference type="InterPro" id="IPR032599">
    <property type="entry name" value="YcdB/YcdC_rep_domain"/>
</dbReference>
<accession>A0ABS6G2N2</accession>
<dbReference type="EMBL" id="JAHLQK010000003">
    <property type="protein sequence ID" value="MBU5676735.1"/>
    <property type="molecule type" value="Genomic_DNA"/>
</dbReference>
<evidence type="ECO:0000313" key="4">
    <source>
        <dbReference type="Proteomes" id="UP000779508"/>
    </source>
</evidence>
<keyword evidence="1" id="KW-0472">Membrane</keyword>
<comment type="caution">
    <text evidence="3">The sequence shown here is derived from an EMBL/GenBank/DDBJ whole genome shotgun (WGS) entry which is preliminary data.</text>
</comment>
<protein>
    <recommendedName>
        <fullName evidence="2">YcdB/YcdC repeated domain-containing protein</fullName>
    </recommendedName>
</protein>